<accession>F6V244</accession>
<keyword evidence="1" id="KW-1133">Transmembrane helix</keyword>
<name>F6V244_CIOIN</name>
<feature type="transmembrane region" description="Helical" evidence="1">
    <location>
        <begin position="20"/>
        <end position="41"/>
    </location>
</feature>
<keyword evidence="1" id="KW-0812">Transmembrane</keyword>
<evidence type="ECO:0000256" key="1">
    <source>
        <dbReference type="SAM" id="Phobius"/>
    </source>
</evidence>
<dbReference type="Proteomes" id="UP000008144">
    <property type="component" value="Unassembled WGS sequence"/>
</dbReference>
<reference evidence="2" key="3">
    <citation type="submission" date="2025-09" db="UniProtKB">
        <authorList>
            <consortium name="Ensembl"/>
        </authorList>
    </citation>
    <scope>IDENTIFICATION</scope>
</reference>
<keyword evidence="1" id="KW-0472">Membrane</keyword>
<reference evidence="2" key="2">
    <citation type="submission" date="2025-08" db="UniProtKB">
        <authorList>
            <consortium name="Ensembl"/>
        </authorList>
    </citation>
    <scope>IDENTIFICATION</scope>
</reference>
<proteinExistence type="predicted"/>
<organism evidence="2 3">
    <name type="scientific">Ciona intestinalis</name>
    <name type="common">Transparent sea squirt</name>
    <name type="synonym">Ascidia intestinalis</name>
    <dbReference type="NCBI Taxonomy" id="7719"/>
    <lineage>
        <taxon>Eukaryota</taxon>
        <taxon>Metazoa</taxon>
        <taxon>Chordata</taxon>
        <taxon>Tunicata</taxon>
        <taxon>Ascidiacea</taxon>
        <taxon>Phlebobranchia</taxon>
        <taxon>Cionidae</taxon>
        <taxon>Ciona</taxon>
    </lineage>
</organism>
<dbReference type="InParanoid" id="F6V244"/>
<dbReference type="HOGENOM" id="CLU_1975447_0_0_1"/>
<reference evidence="3" key="1">
    <citation type="journal article" date="2002" name="Science">
        <title>The draft genome of Ciona intestinalis: insights into chordate and vertebrate origins.</title>
        <authorList>
            <person name="Dehal P."/>
            <person name="Satou Y."/>
            <person name="Campbell R.K."/>
            <person name="Chapman J."/>
            <person name="Degnan B."/>
            <person name="De Tomaso A."/>
            <person name="Davidson B."/>
            <person name="Di Gregorio A."/>
            <person name="Gelpke M."/>
            <person name="Goodstein D.M."/>
            <person name="Harafuji N."/>
            <person name="Hastings K.E."/>
            <person name="Ho I."/>
            <person name="Hotta K."/>
            <person name="Huang W."/>
            <person name="Kawashima T."/>
            <person name="Lemaire P."/>
            <person name="Martinez D."/>
            <person name="Meinertzhagen I.A."/>
            <person name="Necula S."/>
            <person name="Nonaka M."/>
            <person name="Putnam N."/>
            <person name="Rash S."/>
            <person name="Saiga H."/>
            <person name="Satake M."/>
            <person name="Terry A."/>
            <person name="Yamada L."/>
            <person name="Wang H.G."/>
            <person name="Awazu S."/>
            <person name="Azumi K."/>
            <person name="Boore J."/>
            <person name="Branno M."/>
            <person name="Chin-Bow S."/>
            <person name="DeSantis R."/>
            <person name="Doyle S."/>
            <person name="Francino P."/>
            <person name="Keys D.N."/>
            <person name="Haga S."/>
            <person name="Hayashi H."/>
            <person name="Hino K."/>
            <person name="Imai K.S."/>
            <person name="Inaba K."/>
            <person name="Kano S."/>
            <person name="Kobayashi K."/>
            <person name="Kobayashi M."/>
            <person name="Lee B.I."/>
            <person name="Makabe K.W."/>
            <person name="Manohar C."/>
            <person name="Matassi G."/>
            <person name="Medina M."/>
            <person name="Mochizuki Y."/>
            <person name="Mount S."/>
            <person name="Morishita T."/>
            <person name="Miura S."/>
            <person name="Nakayama A."/>
            <person name="Nishizaka S."/>
            <person name="Nomoto H."/>
            <person name="Ohta F."/>
            <person name="Oishi K."/>
            <person name="Rigoutsos I."/>
            <person name="Sano M."/>
            <person name="Sasaki A."/>
            <person name="Sasakura Y."/>
            <person name="Shoguchi E."/>
            <person name="Shin-i T."/>
            <person name="Spagnuolo A."/>
            <person name="Stainier D."/>
            <person name="Suzuki M.M."/>
            <person name="Tassy O."/>
            <person name="Takatori N."/>
            <person name="Tokuoka M."/>
            <person name="Yagi K."/>
            <person name="Yoshizaki F."/>
            <person name="Wada S."/>
            <person name="Zhang C."/>
            <person name="Hyatt P.D."/>
            <person name="Larimer F."/>
            <person name="Detter C."/>
            <person name="Doggett N."/>
            <person name="Glavina T."/>
            <person name="Hawkins T."/>
            <person name="Richardson P."/>
            <person name="Lucas S."/>
            <person name="Kohara Y."/>
            <person name="Levine M."/>
            <person name="Satoh N."/>
            <person name="Rokhsar D.S."/>
        </authorList>
    </citation>
    <scope>NUCLEOTIDE SEQUENCE [LARGE SCALE GENOMIC DNA]</scope>
</reference>
<evidence type="ECO:0000313" key="3">
    <source>
        <dbReference type="Proteomes" id="UP000008144"/>
    </source>
</evidence>
<dbReference type="AlphaFoldDB" id="F6V244"/>
<protein>
    <submittedName>
        <fullName evidence="2">Uncharacterized protein</fullName>
    </submittedName>
</protein>
<evidence type="ECO:0000313" key="2">
    <source>
        <dbReference type="Ensembl" id="ENSCINP00000012939.3"/>
    </source>
</evidence>
<sequence>MKIDEPKIIQSIQNLYTNIYAKYIVGGNPTMVLLFNFNFLFRFFYETFTTMKLGGKMATWSHILFSLFRNNQFITSQLPSRFSYFVTCSVFPCSYLGDAANYSITSSIMKYDVFHNDVTVFNKSTFY</sequence>
<keyword evidence="3" id="KW-1185">Reference proteome</keyword>
<dbReference type="Ensembl" id="ENSCINT00000012939.3">
    <property type="protein sequence ID" value="ENSCINP00000012939.3"/>
    <property type="gene ID" value="ENSCING00000006277.3"/>
</dbReference>